<protein>
    <submittedName>
        <fullName evidence="1">Uncharacterized protein</fullName>
    </submittedName>
</protein>
<accession>A0A1G5J4M7</accession>
<dbReference type="EMBL" id="FMVM01000010">
    <property type="protein sequence ID" value="SCY82789.1"/>
    <property type="molecule type" value="Genomic_DNA"/>
</dbReference>
<organism evidence="1 2">
    <name type="scientific">Paenibacillus polysaccharolyticus</name>
    <dbReference type="NCBI Taxonomy" id="582692"/>
    <lineage>
        <taxon>Bacteria</taxon>
        <taxon>Bacillati</taxon>
        <taxon>Bacillota</taxon>
        <taxon>Bacilli</taxon>
        <taxon>Bacillales</taxon>
        <taxon>Paenibacillaceae</taxon>
        <taxon>Paenibacillus</taxon>
    </lineage>
</organism>
<keyword evidence="2" id="KW-1185">Reference proteome</keyword>
<name>A0A1G5J4M7_9BACL</name>
<dbReference type="AlphaFoldDB" id="A0A1G5J4M7"/>
<sequence length="123" mass="14375">MLLSRKLKVLKIIMPNTDIITGNIHFPYKFQFVCLKVSHPLTKTVISFLKGYVNSTLYIPKNTIFNIDEFAVKIETKTESCIYTTLLQLRLYQSSSFHKKMMINDQLLDIALYSQRLQPISRQ</sequence>
<proteinExistence type="predicted"/>
<evidence type="ECO:0000313" key="2">
    <source>
        <dbReference type="Proteomes" id="UP000198538"/>
    </source>
</evidence>
<reference evidence="2" key="1">
    <citation type="submission" date="2016-10" db="EMBL/GenBank/DDBJ databases">
        <authorList>
            <person name="Varghese N."/>
            <person name="Submissions S."/>
        </authorList>
    </citation>
    <scope>NUCLEOTIDE SEQUENCE [LARGE SCALE GENOMIC DNA]</scope>
    <source>
        <strain evidence="2">BL9</strain>
    </source>
</reference>
<dbReference type="Proteomes" id="UP000198538">
    <property type="component" value="Unassembled WGS sequence"/>
</dbReference>
<evidence type="ECO:0000313" key="1">
    <source>
        <dbReference type="EMBL" id="SCY82789.1"/>
    </source>
</evidence>
<gene>
    <name evidence="1" type="ORF">SAMN05720606_11029</name>
</gene>